<sequence>MPINAIESPTLGGIPVRESKNTKLPSLIPRPLIETGIRESIVLAAMIGIIVKKSMLIPKPANSMQYEIV</sequence>
<evidence type="ECO:0000313" key="1">
    <source>
        <dbReference type="EMBL" id="GAG35888.1"/>
    </source>
</evidence>
<proteinExistence type="predicted"/>
<comment type="caution">
    <text evidence="1">The sequence shown here is derived from an EMBL/GenBank/DDBJ whole genome shotgun (WGS) entry which is preliminary data.</text>
</comment>
<name>X0XGX1_9ZZZZ</name>
<reference evidence="1" key="1">
    <citation type="journal article" date="2014" name="Front. Microbiol.">
        <title>High frequency of phylogenetically diverse reductive dehalogenase-homologous genes in deep subseafloor sedimentary metagenomes.</title>
        <authorList>
            <person name="Kawai M."/>
            <person name="Futagami T."/>
            <person name="Toyoda A."/>
            <person name="Takaki Y."/>
            <person name="Nishi S."/>
            <person name="Hori S."/>
            <person name="Arai W."/>
            <person name="Tsubouchi T."/>
            <person name="Morono Y."/>
            <person name="Uchiyama I."/>
            <person name="Ito T."/>
            <person name="Fujiyama A."/>
            <person name="Inagaki F."/>
            <person name="Takami H."/>
        </authorList>
    </citation>
    <scope>NUCLEOTIDE SEQUENCE</scope>
    <source>
        <strain evidence="1">Expedition CK06-06</strain>
    </source>
</reference>
<protein>
    <submittedName>
        <fullName evidence="1">Uncharacterized protein</fullName>
    </submittedName>
</protein>
<gene>
    <name evidence="1" type="ORF">S01H1_74310</name>
</gene>
<dbReference type="EMBL" id="BARS01049711">
    <property type="protein sequence ID" value="GAG35888.1"/>
    <property type="molecule type" value="Genomic_DNA"/>
</dbReference>
<accession>X0XGX1</accession>
<organism evidence="1">
    <name type="scientific">marine sediment metagenome</name>
    <dbReference type="NCBI Taxonomy" id="412755"/>
    <lineage>
        <taxon>unclassified sequences</taxon>
        <taxon>metagenomes</taxon>
        <taxon>ecological metagenomes</taxon>
    </lineage>
</organism>
<dbReference type="AlphaFoldDB" id="X0XGX1"/>